<dbReference type="GO" id="GO:0003700">
    <property type="term" value="F:DNA-binding transcription factor activity"/>
    <property type="evidence" value="ECO:0007669"/>
    <property type="project" value="InterPro"/>
</dbReference>
<dbReference type="InterPro" id="IPR036388">
    <property type="entry name" value="WH-like_DNA-bd_sf"/>
</dbReference>
<dbReference type="NCBIfam" id="NF033788">
    <property type="entry name" value="HTH_metalloreg"/>
    <property type="match status" value="1"/>
</dbReference>
<evidence type="ECO:0000313" key="6">
    <source>
        <dbReference type="Proteomes" id="UP000020773"/>
    </source>
</evidence>
<organism evidence="5 6">
    <name type="scientific">Bacteroides fragilis str. 3998T(B)3</name>
    <dbReference type="NCBI Taxonomy" id="1339316"/>
    <lineage>
        <taxon>Bacteria</taxon>
        <taxon>Pseudomonadati</taxon>
        <taxon>Bacteroidota</taxon>
        <taxon>Bacteroidia</taxon>
        <taxon>Bacteroidales</taxon>
        <taxon>Bacteroidaceae</taxon>
        <taxon>Bacteroides</taxon>
    </lineage>
</organism>
<gene>
    <name evidence="5" type="ORF">M125_1728</name>
</gene>
<dbReference type="Pfam" id="PF12840">
    <property type="entry name" value="HTH_20"/>
    <property type="match status" value="1"/>
</dbReference>
<dbReference type="SUPFAM" id="SSF46785">
    <property type="entry name" value="Winged helix' DNA-binding domain"/>
    <property type="match status" value="1"/>
</dbReference>
<dbReference type="InterPro" id="IPR051081">
    <property type="entry name" value="HTH_MetalResp_TranReg"/>
</dbReference>
<dbReference type="PROSITE" id="PS50987">
    <property type="entry name" value="HTH_ARSR_2"/>
    <property type="match status" value="1"/>
</dbReference>
<dbReference type="PANTHER" id="PTHR33154:SF15">
    <property type="entry name" value="REGULATORY PROTEIN ARSR"/>
    <property type="match status" value="1"/>
</dbReference>
<dbReference type="CDD" id="cd00090">
    <property type="entry name" value="HTH_ARSR"/>
    <property type="match status" value="1"/>
</dbReference>
<dbReference type="InterPro" id="IPR036390">
    <property type="entry name" value="WH_DNA-bd_sf"/>
</dbReference>
<dbReference type="RefSeq" id="WP_004326342.1">
    <property type="nucleotide sequence ID" value="NZ_JGDB01000043.1"/>
</dbReference>
<evidence type="ECO:0000259" key="4">
    <source>
        <dbReference type="PROSITE" id="PS50987"/>
    </source>
</evidence>
<comment type="caution">
    <text evidence="5">The sequence shown here is derived from an EMBL/GenBank/DDBJ whole genome shotgun (WGS) entry which is preliminary data.</text>
</comment>
<sequence length="100" mass="11122">MAFSKAEEFEEKDILAARFAKALSHPARIAIVRLLANHNACCYCGDLTTELPIAQSTISQHLKVLKDVGLIDGEIAPPKVCYRINRENLLLAKKLFSELL</sequence>
<dbReference type="PRINTS" id="PR00778">
    <property type="entry name" value="HTHARSR"/>
</dbReference>
<name>A0A015U9Q6_BACFG</name>
<keyword evidence="1" id="KW-0805">Transcription regulation</keyword>
<evidence type="ECO:0000256" key="2">
    <source>
        <dbReference type="ARBA" id="ARBA00023125"/>
    </source>
</evidence>
<dbReference type="GO" id="GO:0003677">
    <property type="term" value="F:DNA binding"/>
    <property type="evidence" value="ECO:0007669"/>
    <property type="project" value="UniProtKB-KW"/>
</dbReference>
<reference evidence="5 6" key="1">
    <citation type="submission" date="2014-02" db="EMBL/GenBank/DDBJ databases">
        <authorList>
            <person name="Sears C."/>
            <person name="Carroll K."/>
            <person name="Sack B.R."/>
            <person name="Qadri F."/>
            <person name="Myers L.L."/>
            <person name="Chung G.-T."/>
            <person name="Escheverria P."/>
            <person name="Fraser C.M."/>
            <person name="Sadzewicz L."/>
            <person name="Shefchek K.A."/>
            <person name="Tallon L."/>
            <person name="Das S.P."/>
            <person name="Daugherty S."/>
            <person name="Mongodin E.F."/>
        </authorList>
    </citation>
    <scope>NUCLEOTIDE SEQUENCE [LARGE SCALE GENOMIC DNA]</scope>
    <source>
        <strain evidence="6">3998T(B)3</strain>
    </source>
</reference>
<evidence type="ECO:0000256" key="1">
    <source>
        <dbReference type="ARBA" id="ARBA00023015"/>
    </source>
</evidence>
<evidence type="ECO:0000313" key="5">
    <source>
        <dbReference type="EMBL" id="EXY91562.1"/>
    </source>
</evidence>
<dbReference type="InterPro" id="IPR011991">
    <property type="entry name" value="ArsR-like_HTH"/>
</dbReference>
<dbReference type="EMBL" id="JGDB01000043">
    <property type="protein sequence ID" value="EXY91562.1"/>
    <property type="molecule type" value="Genomic_DNA"/>
</dbReference>
<dbReference type="SMART" id="SM00418">
    <property type="entry name" value="HTH_ARSR"/>
    <property type="match status" value="1"/>
</dbReference>
<evidence type="ECO:0000256" key="3">
    <source>
        <dbReference type="ARBA" id="ARBA00023163"/>
    </source>
</evidence>
<accession>A0A015U9Q6</accession>
<dbReference type="PANTHER" id="PTHR33154">
    <property type="entry name" value="TRANSCRIPTIONAL REGULATOR, ARSR FAMILY"/>
    <property type="match status" value="1"/>
</dbReference>
<proteinExistence type="predicted"/>
<dbReference type="PATRIC" id="fig|1339316.3.peg.1673"/>
<keyword evidence="3" id="KW-0804">Transcription</keyword>
<dbReference type="AlphaFoldDB" id="A0A015U9Q6"/>
<feature type="domain" description="HTH arsR-type" evidence="4">
    <location>
        <begin position="8"/>
        <end position="100"/>
    </location>
</feature>
<dbReference type="GeneID" id="93407467"/>
<dbReference type="Gene3D" id="1.10.10.10">
    <property type="entry name" value="Winged helix-like DNA-binding domain superfamily/Winged helix DNA-binding domain"/>
    <property type="match status" value="1"/>
</dbReference>
<dbReference type="InterPro" id="IPR001845">
    <property type="entry name" value="HTH_ArsR_DNA-bd_dom"/>
</dbReference>
<keyword evidence="2" id="KW-0238">DNA-binding</keyword>
<dbReference type="Proteomes" id="UP000020773">
    <property type="component" value="Unassembled WGS sequence"/>
</dbReference>
<protein>
    <submittedName>
        <fullName evidence="5">Bacterial regulatory, arsR family protein</fullName>
    </submittedName>
</protein>